<reference evidence="7 8" key="1">
    <citation type="submission" date="2018-07" db="EMBL/GenBank/DDBJ databases">
        <title>Genomic Encyclopedia of Type Strains, Phase IV (KMG-IV): sequencing the most valuable type-strain genomes for metagenomic binning, comparative biology and taxonomic classification.</title>
        <authorList>
            <person name="Goeker M."/>
        </authorList>
    </citation>
    <scope>NUCLEOTIDE SEQUENCE [LARGE SCALE GENOMIC DNA]</scope>
    <source>
        <strain evidence="7 8">DSM 25281</strain>
    </source>
</reference>
<name>A0A370FYA9_9BACI</name>
<evidence type="ECO:0000259" key="6">
    <source>
        <dbReference type="Pfam" id="PF08281"/>
    </source>
</evidence>
<keyword evidence="8" id="KW-1185">Reference proteome</keyword>
<dbReference type="Proteomes" id="UP000255326">
    <property type="component" value="Unassembled WGS sequence"/>
</dbReference>
<dbReference type="GO" id="GO:0016987">
    <property type="term" value="F:sigma factor activity"/>
    <property type="evidence" value="ECO:0007669"/>
    <property type="project" value="UniProtKB-KW"/>
</dbReference>
<accession>A0A370FYA9</accession>
<dbReference type="Gene3D" id="1.10.1740.10">
    <property type="match status" value="1"/>
</dbReference>
<dbReference type="InterPro" id="IPR007627">
    <property type="entry name" value="RNA_pol_sigma70_r2"/>
</dbReference>
<evidence type="ECO:0000256" key="1">
    <source>
        <dbReference type="ARBA" id="ARBA00010641"/>
    </source>
</evidence>
<comment type="similarity">
    <text evidence="1">Belongs to the sigma-70 factor family. ECF subfamily.</text>
</comment>
<dbReference type="SUPFAM" id="SSF88659">
    <property type="entry name" value="Sigma3 and sigma4 domains of RNA polymerase sigma factors"/>
    <property type="match status" value="1"/>
</dbReference>
<gene>
    <name evidence="7" type="ORF">DFR59_1302</name>
</gene>
<dbReference type="CDD" id="cd06171">
    <property type="entry name" value="Sigma70_r4"/>
    <property type="match status" value="1"/>
</dbReference>
<feature type="domain" description="RNA polymerase sigma factor 70 region 4 type 2" evidence="6">
    <location>
        <begin position="104"/>
        <end position="155"/>
    </location>
</feature>
<keyword evidence="2" id="KW-0805">Transcription regulation</keyword>
<dbReference type="PANTHER" id="PTHR43133">
    <property type="entry name" value="RNA POLYMERASE ECF-TYPE SIGMA FACTO"/>
    <property type="match status" value="1"/>
</dbReference>
<evidence type="ECO:0000259" key="5">
    <source>
        <dbReference type="Pfam" id="PF04542"/>
    </source>
</evidence>
<dbReference type="InterPro" id="IPR036388">
    <property type="entry name" value="WH-like_DNA-bd_sf"/>
</dbReference>
<sequence>MSSKKLEQLLIDCIQENKESVYRLAFSYVKNQQDALDIVQESIRKSFTSVSALKNETVIKSWFFRIVVNTSLDFLRKNKRIQLVDDETMEMISPGTEDQYANLDLEKAMEELPNKYRVIVILRFFEDMKIEEISAVLNEKISTVKTRLYKALRLLKEQLSDEELEEVQ</sequence>
<dbReference type="OrthoDB" id="9782703at2"/>
<proteinExistence type="inferred from homology"/>
<organism evidence="7 8">
    <name type="scientific">Falsibacillus pallidus</name>
    <dbReference type="NCBI Taxonomy" id="493781"/>
    <lineage>
        <taxon>Bacteria</taxon>
        <taxon>Bacillati</taxon>
        <taxon>Bacillota</taxon>
        <taxon>Bacilli</taxon>
        <taxon>Bacillales</taxon>
        <taxon>Bacillaceae</taxon>
        <taxon>Falsibacillus</taxon>
    </lineage>
</organism>
<dbReference type="GO" id="GO:0003677">
    <property type="term" value="F:DNA binding"/>
    <property type="evidence" value="ECO:0007669"/>
    <property type="project" value="InterPro"/>
</dbReference>
<dbReference type="InterPro" id="IPR013325">
    <property type="entry name" value="RNA_pol_sigma_r2"/>
</dbReference>
<evidence type="ECO:0000313" key="8">
    <source>
        <dbReference type="Proteomes" id="UP000255326"/>
    </source>
</evidence>
<dbReference type="PANTHER" id="PTHR43133:SF60">
    <property type="entry name" value="RNA POLYMERASE SIGMA FACTOR SIGV"/>
    <property type="match status" value="1"/>
</dbReference>
<dbReference type="NCBIfam" id="TIGR02937">
    <property type="entry name" value="sigma70-ECF"/>
    <property type="match status" value="1"/>
</dbReference>
<dbReference type="Pfam" id="PF04542">
    <property type="entry name" value="Sigma70_r2"/>
    <property type="match status" value="1"/>
</dbReference>
<keyword evidence="4" id="KW-0804">Transcription</keyword>
<dbReference type="GO" id="GO:0006352">
    <property type="term" value="P:DNA-templated transcription initiation"/>
    <property type="evidence" value="ECO:0007669"/>
    <property type="project" value="InterPro"/>
</dbReference>
<feature type="domain" description="RNA polymerase sigma-70 region 2" evidence="5">
    <location>
        <begin position="14"/>
        <end position="80"/>
    </location>
</feature>
<evidence type="ECO:0000256" key="2">
    <source>
        <dbReference type="ARBA" id="ARBA00023015"/>
    </source>
</evidence>
<dbReference type="AlphaFoldDB" id="A0A370FYA9"/>
<evidence type="ECO:0000313" key="7">
    <source>
        <dbReference type="EMBL" id="RDI36445.1"/>
    </source>
</evidence>
<dbReference type="InterPro" id="IPR013249">
    <property type="entry name" value="RNA_pol_sigma70_r4_t2"/>
</dbReference>
<dbReference type="RefSeq" id="WP_114747380.1">
    <property type="nucleotide sequence ID" value="NZ_QQAY01000030.1"/>
</dbReference>
<dbReference type="InterPro" id="IPR039425">
    <property type="entry name" value="RNA_pol_sigma-70-like"/>
</dbReference>
<keyword evidence="3" id="KW-0731">Sigma factor</keyword>
<comment type="caution">
    <text evidence="7">The sequence shown here is derived from an EMBL/GenBank/DDBJ whole genome shotgun (WGS) entry which is preliminary data.</text>
</comment>
<dbReference type="Gene3D" id="1.10.10.10">
    <property type="entry name" value="Winged helix-like DNA-binding domain superfamily/Winged helix DNA-binding domain"/>
    <property type="match status" value="1"/>
</dbReference>
<dbReference type="EMBL" id="QQAY01000030">
    <property type="protein sequence ID" value="RDI36445.1"/>
    <property type="molecule type" value="Genomic_DNA"/>
</dbReference>
<dbReference type="InterPro" id="IPR014284">
    <property type="entry name" value="RNA_pol_sigma-70_dom"/>
</dbReference>
<dbReference type="Pfam" id="PF08281">
    <property type="entry name" value="Sigma70_r4_2"/>
    <property type="match status" value="1"/>
</dbReference>
<protein>
    <submittedName>
        <fullName evidence="7">RNA polymerase sigma (SigV) subunit</fullName>
    </submittedName>
</protein>
<dbReference type="SUPFAM" id="SSF88946">
    <property type="entry name" value="Sigma2 domain of RNA polymerase sigma factors"/>
    <property type="match status" value="1"/>
</dbReference>
<evidence type="ECO:0000256" key="4">
    <source>
        <dbReference type="ARBA" id="ARBA00023163"/>
    </source>
</evidence>
<dbReference type="InterPro" id="IPR013324">
    <property type="entry name" value="RNA_pol_sigma_r3/r4-like"/>
</dbReference>
<evidence type="ECO:0000256" key="3">
    <source>
        <dbReference type="ARBA" id="ARBA00023082"/>
    </source>
</evidence>